<reference evidence="2 3" key="1">
    <citation type="submission" date="2016-08" db="EMBL/GenBank/DDBJ databases">
        <authorList>
            <person name="Seilhamer J.J."/>
        </authorList>
    </citation>
    <scope>NUCLEOTIDE SEQUENCE [LARGE SCALE GENOMIC DNA]</scope>
    <source>
        <strain evidence="2 3">KT-27</strain>
    </source>
</reference>
<gene>
    <name evidence="2" type="ORF">BGP80_17310</name>
</gene>
<evidence type="ECO:0000313" key="2">
    <source>
        <dbReference type="EMBL" id="POF89625.1"/>
    </source>
</evidence>
<proteinExistence type="predicted"/>
<dbReference type="Pfam" id="PF10976">
    <property type="entry name" value="DUF2790"/>
    <property type="match status" value="1"/>
</dbReference>
<keyword evidence="1" id="KW-0732">Signal</keyword>
<evidence type="ECO:0000256" key="1">
    <source>
        <dbReference type="SAM" id="SignalP"/>
    </source>
</evidence>
<dbReference type="EMBL" id="MIND01000018">
    <property type="protein sequence ID" value="POF89625.1"/>
    <property type="molecule type" value="Genomic_DNA"/>
</dbReference>
<evidence type="ECO:0000313" key="3">
    <source>
        <dbReference type="Proteomes" id="UP000237194"/>
    </source>
</evidence>
<accession>A0A2S3WFE3</accession>
<organism evidence="2 3">
    <name type="scientific">Pseudomonas putida</name>
    <name type="common">Arthrobacter siderocapsulatus</name>
    <dbReference type="NCBI Taxonomy" id="303"/>
    <lineage>
        <taxon>Bacteria</taxon>
        <taxon>Pseudomonadati</taxon>
        <taxon>Pseudomonadota</taxon>
        <taxon>Gammaproteobacteria</taxon>
        <taxon>Pseudomonadales</taxon>
        <taxon>Pseudomonadaceae</taxon>
        <taxon>Pseudomonas</taxon>
    </lineage>
</organism>
<dbReference type="Gene3D" id="2.30.140.50">
    <property type="entry name" value="Protein of unknown function DUF2790"/>
    <property type="match status" value="1"/>
</dbReference>
<feature type="chain" id="PRO_5015659121" description="DUF2790 domain-containing protein" evidence="1">
    <location>
        <begin position="25"/>
        <end position="91"/>
    </location>
</feature>
<sequence length="91" mass="9843">MNFKTIASAALFAVASSATIAAQASSVSVESSSSMHYRYGDRLDVKKVLSVEDDRSNACGVVNSRIEYLDSHGQRQSVEYRSYATSGCHES</sequence>
<name>A0A2S3WFE3_PSEPU</name>
<feature type="signal peptide" evidence="1">
    <location>
        <begin position="1"/>
        <end position="24"/>
    </location>
</feature>
<dbReference type="AlphaFoldDB" id="A0A2S3WFE3"/>
<dbReference type="InterPro" id="IPR021245">
    <property type="entry name" value="DUF2790"/>
</dbReference>
<reference evidence="2 3" key="2">
    <citation type="submission" date="2018-03" db="EMBL/GenBank/DDBJ databases">
        <title>Draft genome of Pseudomonas putida strain KT-27.</title>
        <authorList>
            <person name="Yoshizawa S."/>
            <person name="Khan N.H."/>
            <person name="Nishimura M."/>
            <person name="Chiura H.X."/>
            <person name="Ogura Y."/>
            <person name="Hayashi T."/>
            <person name="Kogure K."/>
        </authorList>
    </citation>
    <scope>NUCLEOTIDE SEQUENCE [LARGE SCALE GENOMIC DNA]</scope>
    <source>
        <strain evidence="2 3">KT-27</strain>
    </source>
</reference>
<protein>
    <recommendedName>
        <fullName evidence="4">DUF2790 domain-containing protein</fullName>
    </recommendedName>
</protein>
<dbReference type="Proteomes" id="UP000237194">
    <property type="component" value="Unassembled WGS sequence"/>
</dbReference>
<dbReference type="RefSeq" id="WP_103437669.1">
    <property type="nucleotide sequence ID" value="NZ_MIND01000018.1"/>
</dbReference>
<comment type="caution">
    <text evidence="2">The sequence shown here is derived from an EMBL/GenBank/DDBJ whole genome shotgun (WGS) entry which is preliminary data.</text>
</comment>
<evidence type="ECO:0008006" key="4">
    <source>
        <dbReference type="Google" id="ProtNLM"/>
    </source>
</evidence>